<dbReference type="PANTHER" id="PTHR35272">
    <property type="entry name" value="THIOL:DISULFIDE INTERCHANGE PROTEIN DSBC-RELATED"/>
    <property type="match status" value="1"/>
</dbReference>
<evidence type="ECO:0000259" key="1">
    <source>
        <dbReference type="Pfam" id="PF13462"/>
    </source>
</evidence>
<dbReference type="PANTHER" id="PTHR35272:SF4">
    <property type="entry name" value="THIOL:DISULFIDE INTERCHANGE PROTEIN DSBG"/>
    <property type="match status" value="1"/>
</dbReference>
<gene>
    <name evidence="2" type="primary">dsbG</name>
    <name evidence="2" type="ORF">GDL93_19545</name>
</gene>
<reference evidence="2" key="1">
    <citation type="journal article" date="2018" name="Genome Biol.">
        <title>SKESA: strategic k-mer extension for scrupulous assemblies.</title>
        <authorList>
            <person name="Souvorov A."/>
            <person name="Agarwala R."/>
            <person name="Lipman D.J."/>
        </authorList>
    </citation>
    <scope>NUCLEOTIDE SEQUENCE</scope>
    <source>
        <strain evidence="2">ATCC 10717</strain>
    </source>
</reference>
<sequence length="108" mass="12622">MENDGQETTVFLSTDNKYTFLVNLVDSDGNKLSTLWVEKYVYPPLAHEMWHKQGESLWIEDGNNSAPQKVYVFFDPHCPYCIEFWQTVRPWVDSGKVQLRLIPVGIRN</sequence>
<dbReference type="InterPro" id="IPR012336">
    <property type="entry name" value="Thioredoxin-like_fold"/>
</dbReference>
<dbReference type="InterPro" id="IPR036249">
    <property type="entry name" value="Thioredoxin-like_sf"/>
</dbReference>
<dbReference type="Pfam" id="PF13462">
    <property type="entry name" value="Thioredoxin_4"/>
    <property type="match status" value="1"/>
</dbReference>
<name>A0A6W0P0K7_SALRU</name>
<dbReference type="RefSeq" id="WP_023207893.1">
    <property type="nucleotide sequence ID" value="NZ_CP019193.1"/>
</dbReference>
<feature type="domain" description="Thioredoxin-like fold" evidence="1">
    <location>
        <begin position="62"/>
        <end position="102"/>
    </location>
</feature>
<dbReference type="InterPro" id="IPR051470">
    <property type="entry name" value="Thiol:disulfide_interchange"/>
</dbReference>
<organism evidence="2">
    <name type="scientific">Salmonella enterica subsp. enterica serovar Rubislaw str. ATCC 10717</name>
    <dbReference type="NCBI Taxonomy" id="938143"/>
    <lineage>
        <taxon>Bacteria</taxon>
        <taxon>Pseudomonadati</taxon>
        <taxon>Pseudomonadota</taxon>
        <taxon>Gammaproteobacteria</taxon>
        <taxon>Enterobacterales</taxon>
        <taxon>Enterobacteriaceae</taxon>
        <taxon>Salmonella</taxon>
    </lineage>
</organism>
<dbReference type="NCBIfam" id="NF008657">
    <property type="entry name" value="PRK11657.1"/>
    <property type="match status" value="1"/>
</dbReference>
<evidence type="ECO:0000313" key="2">
    <source>
        <dbReference type="EMBL" id="HAA1127663.1"/>
    </source>
</evidence>
<reference evidence="2" key="2">
    <citation type="submission" date="2019-10" db="EMBL/GenBank/DDBJ databases">
        <authorList>
            <consortium name="NCBI Pathogen Detection Project"/>
        </authorList>
    </citation>
    <scope>NUCLEOTIDE SEQUENCE</scope>
    <source>
        <strain evidence="2">ATCC 10717</strain>
    </source>
</reference>
<accession>A0A6W0P0K7</accession>
<dbReference type="AlphaFoldDB" id="A0A6W0P0K7"/>
<protein>
    <submittedName>
        <fullName evidence="2">Thiol:disulfide interchange protein DsbG</fullName>
    </submittedName>
</protein>
<comment type="caution">
    <text evidence="2">The sequence shown here is derived from an EMBL/GenBank/DDBJ whole genome shotgun (WGS) entry which is preliminary data.</text>
</comment>
<proteinExistence type="predicted"/>
<dbReference type="EMBL" id="DAAAMK010000018">
    <property type="protein sequence ID" value="HAA1127663.1"/>
    <property type="molecule type" value="Genomic_DNA"/>
</dbReference>
<dbReference type="Gene3D" id="3.40.30.10">
    <property type="entry name" value="Glutaredoxin"/>
    <property type="match status" value="1"/>
</dbReference>
<dbReference type="SUPFAM" id="SSF52833">
    <property type="entry name" value="Thioredoxin-like"/>
    <property type="match status" value="1"/>
</dbReference>